<dbReference type="PANTHER" id="PTHR11620">
    <property type="entry name" value="60S RIBOSOMAL PROTEIN L23A"/>
    <property type="match status" value="1"/>
</dbReference>
<dbReference type="Gene3D" id="3.30.70.330">
    <property type="match status" value="1"/>
</dbReference>
<dbReference type="Proteomes" id="UP000019462">
    <property type="component" value="Unassembled WGS sequence"/>
</dbReference>
<evidence type="ECO:0000256" key="4">
    <source>
        <dbReference type="ARBA" id="ARBA00022980"/>
    </source>
</evidence>
<feature type="domain" description="Large ribosomal subunit protein uL23 N-terminal" evidence="7">
    <location>
        <begin position="437"/>
        <end position="486"/>
    </location>
</feature>
<dbReference type="GO" id="GO:1990904">
    <property type="term" value="C:ribonucleoprotein complex"/>
    <property type="evidence" value="ECO:0007669"/>
    <property type="project" value="UniProtKB-KW"/>
</dbReference>
<evidence type="ECO:0000256" key="6">
    <source>
        <dbReference type="RuleBase" id="RU003934"/>
    </source>
</evidence>
<keyword evidence="2" id="KW-0699">rRNA-binding</keyword>
<proteinExistence type="inferred from homology"/>
<keyword evidence="4 6" id="KW-0689">Ribosomal protein</keyword>
<dbReference type="HOGENOM" id="CLU_474166_0_0_1"/>
<dbReference type="GO" id="GO:0006412">
    <property type="term" value="P:translation"/>
    <property type="evidence" value="ECO:0007669"/>
    <property type="project" value="InterPro"/>
</dbReference>
<dbReference type="NCBIfam" id="NF011118">
    <property type="entry name" value="PRK14548.1"/>
    <property type="match status" value="1"/>
</dbReference>
<dbReference type="GO" id="GO:0005840">
    <property type="term" value="C:ribosome"/>
    <property type="evidence" value="ECO:0007669"/>
    <property type="project" value="UniProtKB-KW"/>
</dbReference>
<keyword evidence="3" id="KW-0694">RNA-binding</keyword>
<protein>
    <recommendedName>
        <fullName evidence="7">Large ribosomal subunit protein uL23 N-terminal domain-containing protein</fullName>
    </recommendedName>
</protein>
<evidence type="ECO:0000256" key="2">
    <source>
        <dbReference type="ARBA" id="ARBA00022730"/>
    </source>
</evidence>
<evidence type="ECO:0000256" key="5">
    <source>
        <dbReference type="ARBA" id="ARBA00023274"/>
    </source>
</evidence>
<dbReference type="Pfam" id="PF03939">
    <property type="entry name" value="Ribosomal_L23eN"/>
    <property type="match status" value="1"/>
</dbReference>
<evidence type="ECO:0000256" key="1">
    <source>
        <dbReference type="ARBA" id="ARBA00006700"/>
    </source>
</evidence>
<dbReference type="InterPro" id="IPR013025">
    <property type="entry name" value="Ribosomal_uL23-like"/>
</dbReference>
<accession>W3VFY5</accession>
<dbReference type="SUPFAM" id="SSF54189">
    <property type="entry name" value="Ribosomal proteins S24e, L23 and L15e"/>
    <property type="match status" value="1"/>
</dbReference>
<dbReference type="InterPro" id="IPR012677">
    <property type="entry name" value="Nucleotide-bd_a/b_plait_sf"/>
</dbReference>
<evidence type="ECO:0000256" key="3">
    <source>
        <dbReference type="ARBA" id="ARBA00022884"/>
    </source>
</evidence>
<gene>
    <name evidence="8" type="ORF">PaG_05630</name>
</gene>
<sequence length="575" mass="63161">MAECCIVAWRLSKSAQPELDRRSTASTAARAAAQLGTFAVCLAFFPPSRGQKAAPPQSGTRQSTEFGPWPLKLGIGIGIANANWRRVSMRERQSGQVPVEVQNETNALQLDRSLDLDKKNGLASLRSLQLSQRNGVNAGCSYAHLYAPTLVVILAHRPVRPTRQRSGHHEVAEGGAHFRILDITTQDVILPIKGCYAPVHSQAVLICRNASSRTRYHAFVELGHSLLVRSHAQHAFFACVSADARRYSRFGLPVPLGSAPTSSRQRADIDIVSFRNRIEGGPFGISAGRLLPQIAWRFLASPRVATRSTPLSAKAITSYDLAESTSVTPRARALPPHRSRSSALLVRNERLTPEDPELAGEVERKLHSAVTDSSSDDARKIPGIWLLVWTQADFSLRAEPEGLAPAHHLPSCLLTIKIPLHLDRHFITMPAAAKPQTTKATAAKKAALKGTQGTKTRKVRTDTTFRRPKTLDLAKAPKYPRKAVPHAPRMDAFRTILYPLNTESAMKKIEENNTLVFIVDRAANKRQIEGALKKLYDVSAAKINTLIRPDGKKKAFVRLSPDQDALDVSNRIGFI</sequence>
<keyword evidence="9" id="KW-1185">Reference proteome</keyword>
<keyword evidence="5 6" id="KW-0687">Ribonucleoprotein</keyword>
<dbReference type="InterPro" id="IPR012678">
    <property type="entry name" value="Ribosomal_uL23/eL15/eS24_sf"/>
</dbReference>
<dbReference type="FunFam" id="3.30.70.330:FF:000035">
    <property type="entry name" value="60S ribosomal protein L23a"/>
    <property type="match status" value="1"/>
</dbReference>
<comment type="caution">
    <text evidence="8">The sequence shown here is derived from an EMBL/GenBank/DDBJ whole genome shotgun (WGS) entry which is preliminary data.</text>
</comment>
<evidence type="ECO:0000313" key="9">
    <source>
        <dbReference type="Proteomes" id="UP000019462"/>
    </source>
</evidence>
<dbReference type="GO" id="GO:0019843">
    <property type="term" value="F:rRNA binding"/>
    <property type="evidence" value="ECO:0007669"/>
    <property type="project" value="UniProtKB-KW"/>
</dbReference>
<dbReference type="InterPro" id="IPR005633">
    <property type="entry name" value="Ribosomal_uL23_N"/>
</dbReference>
<dbReference type="OrthoDB" id="1267328at2759"/>
<evidence type="ECO:0000259" key="7">
    <source>
        <dbReference type="Pfam" id="PF03939"/>
    </source>
</evidence>
<dbReference type="GO" id="GO:0003735">
    <property type="term" value="F:structural constituent of ribosome"/>
    <property type="evidence" value="ECO:0007669"/>
    <property type="project" value="InterPro"/>
</dbReference>
<dbReference type="HAMAP" id="MF_01369_A">
    <property type="entry name" value="Ribosomal_uL23_A"/>
    <property type="match status" value="1"/>
</dbReference>
<evidence type="ECO:0000313" key="8">
    <source>
        <dbReference type="EMBL" id="ETS60420.1"/>
    </source>
</evidence>
<dbReference type="InterPro" id="IPR001014">
    <property type="entry name" value="Ribosomal_uL23_CS"/>
</dbReference>
<dbReference type="Pfam" id="PF00276">
    <property type="entry name" value="Ribosomal_L23"/>
    <property type="match status" value="1"/>
</dbReference>
<comment type="similarity">
    <text evidence="1 6">Belongs to the universal ribosomal protein uL23 family.</text>
</comment>
<dbReference type="EMBL" id="AWNI01000037">
    <property type="protein sequence ID" value="ETS60420.1"/>
    <property type="molecule type" value="Genomic_DNA"/>
</dbReference>
<dbReference type="AlphaFoldDB" id="W3VFY5"/>
<organism evidence="8 9">
    <name type="scientific">Moesziomyces aphidis</name>
    <name type="common">Pseudozyma aphidis</name>
    <dbReference type="NCBI Taxonomy" id="84754"/>
    <lineage>
        <taxon>Eukaryota</taxon>
        <taxon>Fungi</taxon>
        <taxon>Dikarya</taxon>
        <taxon>Basidiomycota</taxon>
        <taxon>Ustilaginomycotina</taxon>
        <taxon>Ustilaginomycetes</taxon>
        <taxon>Ustilaginales</taxon>
        <taxon>Ustilaginaceae</taxon>
        <taxon>Moesziomyces</taxon>
    </lineage>
</organism>
<reference evidence="8 9" key="1">
    <citation type="journal article" date="2014" name="Genome Announc.">
        <title>Genome sequence of the basidiomycetous fungus Pseudozyma aphidis DSM70725, an efficient producer of biosurfactant mannosylerythritol lipids.</title>
        <authorList>
            <person name="Lorenz S."/>
            <person name="Guenther M."/>
            <person name="Grumaz C."/>
            <person name="Rupp S."/>
            <person name="Zibek S."/>
            <person name="Sohn K."/>
        </authorList>
    </citation>
    <scope>NUCLEOTIDE SEQUENCE [LARGE SCALE GENOMIC DNA]</scope>
    <source>
        <strain evidence="9">ATCC 32657 / CBS 517.83 / DSM 70725 / JCM 10318 / NBRC 10182 / NRRL Y-7954 / St-0401</strain>
    </source>
</reference>
<name>W3VFY5_MOEAP</name>
<dbReference type="PROSITE" id="PS00050">
    <property type="entry name" value="RIBOSOMAL_L23"/>
    <property type="match status" value="1"/>
</dbReference>